<dbReference type="EMBL" id="GBRH01205580">
    <property type="protein sequence ID" value="JAD92315.1"/>
    <property type="molecule type" value="Transcribed_RNA"/>
</dbReference>
<evidence type="ECO:0000313" key="1">
    <source>
        <dbReference type="EMBL" id="JAD92315.1"/>
    </source>
</evidence>
<organism evidence="1">
    <name type="scientific">Arundo donax</name>
    <name type="common">Giant reed</name>
    <name type="synonym">Donax arundinaceus</name>
    <dbReference type="NCBI Taxonomy" id="35708"/>
    <lineage>
        <taxon>Eukaryota</taxon>
        <taxon>Viridiplantae</taxon>
        <taxon>Streptophyta</taxon>
        <taxon>Embryophyta</taxon>
        <taxon>Tracheophyta</taxon>
        <taxon>Spermatophyta</taxon>
        <taxon>Magnoliopsida</taxon>
        <taxon>Liliopsida</taxon>
        <taxon>Poales</taxon>
        <taxon>Poaceae</taxon>
        <taxon>PACMAD clade</taxon>
        <taxon>Arundinoideae</taxon>
        <taxon>Arundineae</taxon>
        <taxon>Arundo</taxon>
    </lineage>
</organism>
<protein>
    <submittedName>
        <fullName evidence="1">Uncharacterized protein</fullName>
    </submittedName>
</protein>
<sequence>MNLAYGHHPVAQFCYLHFWIMADARTPHLQLPGANLSYLKQFSHHGEAL</sequence>
<reference evidence="1" key="2">
    <citation type="journal article" date="2015" name="Data Brief">
        <title>Shoot transcriptome of the giant reed, Arundo donax.</title>
        <authorList>
            <person name="Barrero R.A."/>
            <person name="Guerrero F.D."/>
            <person name="Moolhuijzen P."/>
            <person name="Goolsby J.A."/>
            <person name="Tidwell J."/>
            <person name="Bellgard S.E."/>
            <person name="Bellgard M.I."/>
        </authorList>
    </citation>
    <scope>NUCLEOTIDE SEQUENCE</scope>
    <source>
        <tissue evidence="1">Shoot tissue taken approximately 20 cm above the soil surface</tissue>
    </source>
</reference>
<accession>A0A0A9E333</accession>
<proteinExistence type="predicted"/>
<dbReference type="AlphaFoldDB" id="A0A0A9E333"/>
<reference evidence="1" key="1">
    <citation type="submission" date="2014-09" db="EMBL/GenBank/DDBJ databases">
        <authorList>
            <person name="Magalhaes I.L.F."/>
            <person name="Oliveira U."/>
            <person name="Santos F.R."/>
            <person name="Vidigal T.H.D.A."/>
            <person name="Brescovit A.D."/>
            <person name="Santos A.J."/>
        </authorList>
    </citation>
    <scope>NUCLEOTIDE SEQUENCE</scope>
    <source>
        <tissue evidence="1">Shoot tissue taken approximately 20 cm above the soil surface</tissue>
    </source>
</reference>
<name>A0A0A9E333_ARUDO</name>